<accession>C0FWD8</accession>
<dbReference type="Pfam" id="PF13835">
    <property type="entry name" value="DUF4194"/>
    <property type="match status" value="1"/>
</dbReference>
<dbReference type="eggNOG" id="ENOG502ZBGZ">
    <property type="taxonomic scope" value="Bacteria"/>
</dbReference>
<reference evidence="1 2" key="1">
    <citation type="submission" date="2009-02" db="EMBL/GenBank/DDBJ databases">
        <authorList>
            <person name="Fulton L."/>
            <person name="Clifton S."/>
            <person name="Fulton B."/>
            <person name="Xu J."/>
            <person name="Minx P."/>
            <person name="Pepin K.H."/>
            <person name="Johnson M."/>
            <person name="Bhonagiri V."/>
            <person name="Nash W.E."/>
            <person name="Mardis E.R."/>
            <person name="Wilson R.K."/>
        </authorList>
    </citation>
    <scope>NUCLEOTIDE SEQUENCE [LARGE SCALE GENOMIC DNA]</scope>
    <source>
        <strain evidence="1 2">DSM 16841</strain>
    </source>
</reference>
<reference evidence="1 2" key="2">
    <citation type="submission" date="2009-03" db="EMBL/GenBank/DDBJ databases">
        <title>Draft genome sequence of Roseburia inulinivorans (DSM 16841).</title>
        <authorList>
            <person name="Sudarsanam P."/>
            <person name="Ley R."/>
            <person name="Guruge J."/>
            <person name="Turnbaugh P.J."/>
            <person name="Mahowald M."/>
            <person name="Liep D."/>
            <person name="Gordon J."/>
        </authorList>
    </citation>
    <scope>NUCLEOTIDE SEQUENCE [LARGE SCALE GENOMIC DNA]</scope>
    <source>
        <strain evidence="1 2">DSM 16841</strain>
    </source>
</reference>
<evidence type="ECO:0008006" key="3">
    <source>
        <dbReference type="Google" id="ProtNLM"/>
    </source>
</evidence>
<comment type="caution">
    <text evidence="1">The sequence shown here is derived from an EMBL/GenBank/DDBJ whole genome shotgun (WGS) entry which is preliminary data.</text>
</comment>
<protein>
    <recommendedName>
        <fullName evidence="3">DUF4194 domain-containing protein</fullName>
    </recommendedName>
</protein>
<name>C0FWD8_9FIRM</name>
<proteinExistence type="predicted"/>
<dbReference type="Proteomes" id="UP000003561">
    <property type="component" value="Unassembled WGS sequence"/>
</dbReference>
<evidence type="ECO:0000313" key="1">
    <source>
        <dbReference type="EMBL" id="EEG93117.1"/>
    </source>
</evidence>
<dbReference type="AlphaFoldDB" id="C0FWD8"/>
<organism evidence="1 2">
    <name type="scientific">Roseburia inulinivorans DSM 16841</name>
    <dbReference type="NCBI Taxonomy" id="622312"/>
    <lineage>
        <taxon>Bacteria</taxon>
        <taxon>Bacillati</taxon>
        <taxon>Bacillota</taxon>
        <taxon>Clostridia</taxon>
        <taxon>Lachnospirales</taxon>
        <taxon>Lachnospiraceae</taxon>
        <taxon>Roseburia</taxon>
    </lineage>
</organism>
<dbReference type="InterPro" id="IPR025449">
    <property type="entry name" value="JetB"/>
</dbReference>
<sequence>MKEGIGKKMLQYMETVSQGEAENIRKTIQDLFRQTCILQVKCDPATLVQHDNPRYQVCLRHREFIADYLSVLDCELVHDPQEHIFRITGDGVMTERMSLMTTKLVILLKMIYRDKIMGEGLHATTTNLAEIREYGKNTNLITRRLTGQEWNDALVLMKTHQMIELPGAVANLEDFTPIYIYSTVNVFCSAMDINELVRTYQDEVEELLTEEEKEN</sequence>
<dbReference type="EMBL" id="ACFY01000117">
    <property type="protein sequence ID" value="EEG93117.1"/>
    <property type="molecule type" value="Genomic_DNA"/>
</dbReference>
<gene>
    <name evidence="1" type="ORF">ROSEINA2194_03065</name>
</gene>
<evidence type="ECO:0000313" key="2">
    <source>
        <dbReference type="Proteomes" id="UP000003561"/>
    </source>
</evidence>